<dbReference type="AlphaFoldDB" id="A0A6G1HQE9"/>
<keyword evidence="3" id="KW-1185">Reference proteome</keyword>
<evidence type="ECO:0000259" key="1">
    <source>
        <dbReference type="Pfam" id="PF14479"/>
    </source>
</evidence>
<organism evidence="2 3">
    <name type="scientific">Trichodelitschia bisporula</name>
    <dbReference type="NCBI Taxonomy" id="703511"/>
    <lineage>
        <taxon>Eukaryota</taxon>
        <taxon>Fungi</taxon>
        <taxon>Dikarya</taxon>
        <taxon>Ascomycota</taxon>
        <taxon>Pezizomycotina</taxon>
        <taxon>Dothideomycetes</taxon>
        <taxon>Dothideomycetes incertae sedis</taxon>
        <taxon>Phaeotrichales</taxon>
        <taxon>Phaeotrichaceae</taxon>
        <taxon>Trichodelitschia</taxon>
    </lineage>
</organism>
<reference evidence="2" key="1">
    <citation type="journal article" date="2020" name="Stud. Mycol.">
        <title>101 Dothideomycetes genomes: a test case for predicting lifestyles and emergence of pathogens.</title>
        <authorList>
            <person name="Haridas S."/>
            <person name="Albert R."/>
            <person name="Binder M."/>
            <person name="Bloem J."/>
            <person name="Labutti K."/>
            <person name="Salamov A."/>
            <person name="Andreopoulos B."/>
            <person name="Baker S."/>
            <person name="Barry K."/>
            <person name="Bills G."/>
            <person name="Bluhm B."/>
            <person name="Cannon C."/>
            <person name="Castanera R."/>
            <person name="Culley D."/>
            <person name="Daum C."/>
            <person name="Ezra D."/>
            <person name="Gonzalez J."/>
            <person name="Henrissat B."/>
            <person name="Kuo A."/>
            <person name="Liang C."/>
            <person name="Lipzen A."/>
            <person name="Lutzoni F."/>
            <person name="Magnuson J."/>
            <person name="Mondo S."/>
            <person name="Nolan M."/>
            <person name="Ohm R."/>
            <person name="Pangilinan J."/>
            <person name="Park H.-J."/>
            <person name="Ramirez L."/>
            <person name="Alfaro M."/>
            <person name="Sun H."/>
            <person name="Tritt A."/>
            <person name="Yoshinaga Y."/>
            <person name="Zwiers L.-H."/>
            <person name="Turgeon B."/>
            <person name="Goodwin S."/>
            <person name="Spatafora J."/>
            <person name="Crous P."/>
            <person name="Grigoriev I."/>
        </authorList>
    </citation>
    <scope>NUCLEOTIDE SEQUENCE</scope>
    <source>
        <strain evidence="2">CBS 262.69</strain>
    </source>
</reference>
<protein>
    <recommendedName>
        <fullName evidence="1">Prion-inhibition and propagation HeLo domain-containing protein</fullName>
    </recommendedName>
</protein>
<dbReference type="EMBL" id="ML996701">
    <property type="protein sequence ID" value="KAF2398144.1"/>
    <property type="molecule type" value="Genomic_DNA"/>
</dbReference>
<name>A0A6G1HQE9_9PEZI</name>
<proteinExistence type="predicted"/>
<accession>A0A6G1HQE9</accession>
<dbReference type="OrthoDB" id="20872at2759"/>
<sequence length="370" mass="40224">MTSSPSSSHAPGGILSLAQLFSTCVECFNLIHPSNDWDPSQKVLLVKLGIQQAHLLAWADTLNLTHADSTRDPRLDNPPTRQTIESTLRTLIKSIITTDRTHQLQTHGLKPPKKLSSAFYPSLDTARLESFRERLEALLAQRWETNRGLDVTPVHWAITDVTRFPTFLSFIRAQVDSLITLTGSSPAIHRALTHDIKALAWHPVFERRKASSDMAKLRLIKQACAEDYPDYASAADAALRYLDQEWKDSYAERQAEIKRKASAAAALDPPSEGMRAAYAPAKIKVPSLLGYFRRKSAPGKRPPQRTTSDVTPVAAAVAVEPPLGAAAGAGGPVQAVPVVPVVPVADGEVRDADFVAVVAGGRQNAARNSI</sequence>
<dbReference type="Pfam" id="PF14479">
    <property type="entry name" value="HeLo"/>
    <property type="match status" value="1"/>
</dbReference>
<feature type="domain" description="Prion-inhibition and propagation HeLo" evidence="1">
    <location>
        <begin position="13"/>
        <end position="219"/>
    </location>
</feature>
<gene>
    <name evidence="2" type="ORF">EJ06DRAFT_532511</name>
</gene>
<dbReference type="Gene3D" id="1.20.120.1020">
    <property type="entry name" value="Prion-inhibition and propagation, HeLo domain"/>
    <property type="match status" value="1"/>
</dbReference>
<dbReference type="Proteomes" id="UP000799640">
    <property type="component" value="Unassembled WGS sequence"/>
</dbReference>
<dbReference type="InterPro" id="IPR029498">
    <property type="entry name" value="HeLo_dom"/>
</dbReference>
<evidence type="ECO:0000313" key="2">
    <source>
        <dbReference type="EMBL" id="KAF2398144.1"/>
    </source>
</evidence>
<evidence type="ECO:0000313" key="3">
    <source>
        <dbReference type="Proteomes" id="UP000799640"/>
    </source>
</evidence>
<dbReference type="InterPro" id="IPR038305">
    <property type="entry name" value="HeLo_sf"/>
</dbReference>